<evidence type="ECO:0000256" key="4">
    <source>
        <dbReference type="ARBA" id="ARBA00022679"/>
    </source>
</evidence>
<dbReference type="PANTHER" id="PTHR19376:SF54">
    <property type="entry name" value="DNA-DIRECTED RNA POLYMERASE SUBUNIT BETA"/>
    <property type="match status" value="1"/>
</dbReference>
<evidence type="ECO:0000256" key="1">
    <source>
        <dbReference type="ARBA" id="ARBA00004026"/>
    </source>
</evidence>
<evidence type="ECO:0000256" key="6">
    <source>
        <dbReference type="ARBA" id="ARBA00023163"/>
    </source>
</evidence>
<evidence type="ECO:0000259" key="9">
    <source>
        <dbReference type="Pfam" id="PF04997"/>
    </source>
</evidence>
<keyword evidence="5" id="KW-0548">Nucleotidyltransferase</keyword>
<protein>
    <recommendedName>
        <fullName evidence="2">DNA-directed RNA polymerase</fullName>
        <ecNumber evidence="2">2.7.7.6</ecNumber>
    </recommendedName>
</protein>
<dbReference type="AlphaFoldDB" id="A0A9P7BZN5"/>
<evidence type="ECO:0000256" key="8">
    <source>
        <dbReference type="SAM" id="MobiDB-lite"/>
    </source>
</evidence>
<keyword evidence="3" id="KW-0240">DNA-directed RNA polymerase</keyword>
<dbReference type="Gene3D" id="2.40.40.20">
    <property type="match status" value="1"/>
</dbReference>
<dbReference type="PANTHER" id="PTHR19376">
    <property type="entry name" value="DNA-DIRECTED RNA POLYMERASE"/>
    <property type="match status" value="1"/>
</dbReference>
<evidence type="ECO:0000313" key="11">
    <source>
        <dbReference type="Proteomes" id="UP000740926"/>
    </source>
</evidence>
<keyword evidence="6" id="KW-0804">Transcription</keyword>
<dbReference type="EMBL" id="JAANIU010013077">
    <property type="protein sequence ID" value="KAG1530164.1"/>
    <property type="molecule type" value="Genomic_DNA"/>
</dbReference>
<organism evidence="10 11">
    <name type="scientific">Rhizopus delemar</name>
    <dbReference type="NCBI Taxonomy" id="936053"/>
    <lineage>
        <taxon>Eukaryota</taxon>
        <taxon>Fungi</taxon>
        <taxon>Fungi incertae sedis</taxon>
        <taxon>Mucoromycota</taxon>
        <taxon>Mucoromycotina</taxon>
        <taxon>Mucoromycetes</taxon>
        <taxon>Mucorales</taxon>
        <taxon>Mucorineae</taxon>
        <taxon>Rhizopodaceae</taxon>
        <taxon>Rhizopus</taxon>
    </lineage>
</organism>
<dbReference type="GO" id="GO:0006351">
    <property type="term" value="P:DNA-templated transcription"/>
    <property type="evidence" value="ECO:0007669"/>
    <property type="project" value="InterPro"/>
</dbReference>
<dbReference type="GO" id="GO:0003899">
    <property type="term" value="F:DNA-directed RNA polymerase activity"/>
    <property type="evidence" value="ECO:0007669"/>
    <property type="project" value="UniProtKB-EC"/>
</dbReference>
<dbReference type="InterPro" id="IPR007080">
    <property type="entry name" value="RNA_pol_Rpb1_1"/>
</dbReference>
<evidence type="ECO:0000256" key="2">
    <source>
        <dbReference type="ARBA" id="ARBA00012418"/>
    </source>
</evidence>
<dbReference type="Pfam" id="PF04997">
    <property type="entry name" value="RNA_pol_Rpb1_1"/>
    <property type="match status" value="1"/>
</dbReference>
<evidence type="ECO:0000256" key="3">
    <source>
        <dbReference type="ARBA" id="ARBA00022478"/>
    </source>
</evidence>
<keyword evidence="4" id="KW-0808">Transferase</keyword>
<keyword evidence="11" id="KW-1185">Reference proteome</keyword>
<comment type="catalytic activity">
    <reaction evidence="7">
        <text>RNA(n) + a ribonucleoside 5'-triphosphate = RNA(n+1) + diphosphate</text>
        <dbReference type="Rhea" id="RHEA:21248"/>
        <dbReference type="Rhea" id="RHEA-COMP:14527"/>
        <dbReference type="Rhea" id="RHEA-COMP:17342"/>
        <dbReference type="ChEBI" id="CHEBI:33019"/>
        <dbReference type="ChEBI" id="CHEBI:61557"/>
        <dbReference type="ChEBI" id="CHEBI:140395"/>
        <dbReference type="EC" id="2.7.7.6"/>
    </reaction>
</comment>
<gene>
    <name evidence="10" type="ORF">G6F50_017499</name>
</gene>
<dbReference type="GO" id="GO:0003677">
    <property type="term" value="F:DNA binding"/>
    <property type="evidence" value="ECO:0007669"/>
    <property type="project" value="InterPro"/>
</dbReference>
<accession>A0A9P7BZN5</accession>
<dbReference type="SUPFAM" id="SSF64484">
    <property type="entry name" value="beta and beta-prime subunits of DNA dependent RNA-polymerase"/>
    <property type="match status" value="1"/>
</dbReference>
<feature type="domain" description="RNA polymerase Rpb1" evidence="9">
    <location>
        <begin position="1"/>
        <end position="45"/>
    </location>
</feature>
<evidence type="ECO:0000256" key="5">
    <source>
        <dbReference type="ARBA" id="ARBA00022695"/>
    </source>
</evidence>
<sequence length="86" mass="9389">MLQEAVDSLLDNGRRGKAMTGANKRPLKSLADMIKGKQGRFRQNLLGKRVDYSGLRPAEEDGAGAVQAVRVRQAAASWPGHHHQGR</sequence>
<feature type="region of interest" description="Disordered" evidence="8">
    <location>
        <begin position="1"/>
        <end position="24"/>
    </location>
</feature>
<dbReference type="Proteomes" id="UP000740926">
    <property type="component" value="Unassembled WGS sequence"/>
</dbReference>
<comment type="caution">
    <text evidence="10">The sequence shown here is derived from an EMBL/GenBank/DDBJ whole genome shotgun (WGS) entry which is preliminary data.</text>
</comment>
<comment type="function">
    <text evidence="1">DNA-dependent RNA polymerase catalyzes the transcription of DNA into RNA using the four ribonucleoside triphosphates as substrates.</text>
</comment>
<dbReference type="EC" id="2.7.7.6" evidence="2"/>
<evidence type="ECO:0000256" key="7">
    <source>
        <dbReference type="ARBA" id="ARBA00048552"/>
    </source>
</evidence>
<evidence type="ECO:0000313" key="10">
    <source>
        <dbReference type="EMBL" id="KAG1530164.1"/>
    </source>
</evidence>
<reference evidence="10 11" key="1">
    <citation type="journal article" date="2020" name="Microb. Genom.">
        <title>Genetic diversity of clinical and environmental Mucorales isolates obtained from an investigation of mucormycosis cases among solid organ transplant recipients.</title>
        <authorList>
            <person name="Nguyen M.H."/>
            <person name="Kaul D."/>
            <person name="Muto C."/>
            <person name="Cheng S.J."/>
            <person name="Richter R.A."/>
            <person name="Bruno V.M."/>
            <person name="Liu G."/>
            <person name="Beyhan S."/>
            <person name="Sundermann A.J."/>
            <person name="Mounaud S."/>
            <person name="Pasculle A.W."/>
            <person name="Nierman W.C."/>
            <person name="Driscoll E."/>
            <person name="Cumbie R."/>
            <person name="Clancy C.J."/>
            <person name="Dupont C.L."/>
        </authorList>
    </citation>
    <scope>NUCLEOTIDE SEQUENCE [LARGE SCALE GENOMIC DNA]</scope>
    <source>
        <strain evidence="10 11">GL24</strain>
    </source>
</reference>
<dbReference type="InterPro" id="IPR045867">
    <property type="entry name" value="DNA-dir_RpoC_beta_prime"/>
</dbReference>
<dbReference type="GO" id="GO:0000428">
    <property type="term" value="C:DNA-directed RNA polymerase complex"/>
    <property type="evidence" value="ECO:0007669"/>
    <property type="project" value="UniProtKB-KW"/>
</dbReference>
<name>A0A9P7BZN5_9FUNG</name>
<proteinExistence type="predicted"/>